<reference evidence="16" key="1">
    <citation type="submission" date="2016-10" db="EMBL/GenBank/DDBJ databases">
        <authorList>
            <person name="Varghese N."/>
            <person name="Submissions S."/>
        </authorList>
    </citation>
    <scope>NUCLEOTIDE SEQUENCE [LARGE SCALE GENOMIC DNA]</scope>
    <source>
        <strain evidence="16">DSM 13327</strain>
    </source>
</reference>
<dbReference type="Pfam" id="PF02378">
    <property type="entry name" value="PTS_EIIC"/>
    <property type="match status" value="1"/>
</dbReference>
<feature type="transmembrane region" description="Helical" evidence="12">
    <location>
        <begin position="226"/>
        <end position="249"/>
    </location>
</feature>
<evidence type="ECO:0000256" key="5">
    <source>
        <dbReference type="ARBA" id="ARBA00022679"/>
    </source>
</evidence>
<keyword evidence="2" id="KW-0813">Transport</keyword>
<accession>A0A1I4NQI8</accession>
<evidence type="ECO:0000313" key="15">
    <source>
        <dbReference type="EMBL" id="SFM17610.1"/>
    </source>
</evidence>
<dbReference type="STRING" id="1123291.SAMN04490355_105032"/>
<dbReference type="GO" id="GO:0090563">
    <property type="term" value="F:protein-phosphocysteine-sugar phosphotransferase activity"/>
    <property type="evidence" value="ECO:0007669"/>
    <property type="project" value="TreeGrafter"/>
</dbReference>
<dbReference type="InterPro" id="IPR036878">
    <property type="entry name" value="Glu_permease_IIB"/>
</dbReference>
<dbReference type="GO" id="GO:0016301">
    <property type="term" value="F:kinase activity"/>
    <property type="evidence" value="ECO:0007669"/>
    <property type="project" value="UniProtKB-KW"/>
</dbReference>
<evidence type="ECO:0000256" key="8">
    <source>
        <dbReference type="ARBA" id="ARBA00022777"/>
    </source>
</evidence>
<feature type="transmembrane region" description="Helical" evidence="12">
    <location>
        <begin position="312"/>
        <end position="331"/>
    </location>
</feature>
<keyword evidence="4" id="KW-0762">Sugar transport</keyword>
<dbReference type="PANTHER" id="PTHR30009">
    <property type="entry name" value="CYTOCHROME C-TYPE SYNTHESIS PROTEIN AND PTS TRANSMEMBRANE COMPONENT"/>
    <property type="match status" value="1"/>
</dbReference>
<dbReference type="InterPro" id="IPR010974">
    <property type="entry name" value="PTS_IIBC_nag"/>
</dbReference>
<feature type="transmembrane region" description="Helical" evidence="12">
    <location>
        <begin position="261"/>
        <end position="277"/>
    </location>
</feature>
<evidence type="ECO:0000256" key="4">
    <source>
        <dbReference type="ARBA" id="ARBA00022597"/>
    </source>
</evidence>
<dbReference type="Gene3D" id="3.30.1360.60">
    <property type="entry name" value="Glucose permease domain IIB"/>
    <property type="match status" value="1"/>
</dbReference>
<sequence length="477" mass="50890">MGNWFGKLQKIGKALMLPVAVLPAAALLLRFGAPDVLDIPFVMKAGGAIFDNLALLFAMGIAIGLSHDNGGASGLSGAIGYLVLTNGLKTINPDLNMSVLGGILSGLVAGYLYNRFYNIKLPDFLGFFAGRRFVPIVTAAAAIVMAGVFGVIWAPIQSVIHSMGEWIIGAGSLGLFVYGIFNRLLIPFGLHHILNSFVWFVFGNYTDATGKVVTGDLNRFFAGDPAAGGFMAGFYLIFMFALPAASLAIYTCAKPENRSKIGGALLSVGFTAFLTGITEPIEFMFMFLAPMLYLLHAIMTGLAMALVSSMGILHGFGFSAGLIDLLLNWGLATKPAMLIPLGLGFAALYYVVFVWAIKQFNIPTPGRFDDEAENTKLDNVDSSAFSLKLIEKLGGAANIEVVDSCITRLRLTLKNAALLDESEIKALGAAGIIKSGNSVQVIVGTKAELIADEMKKILVEKRDHVKKDVHTTSTPNF</sequence>
<gene>
    <name evidence="15" type="ORF">SAMN04490355_105032</name>
</gene>
<dbReference type="GO" id="GO:0009401">
    <property type="term" value="P:phosphoenolpyruvate-dependent sugar phosphotransferase system"/>
    <property type="evidence" value="ECO:0007669"/>
    <property type="project" value="UniProtKB-KW"/>
</dbReference>
<feature type="domain" description="PTS EIIB type-1" evidence="13">
    <location>
        <begin position="383"/>
        <end position="464"/>
    </location>
</feature>
<dbReference type="CDD" id="cd00212">
    <property type="entry name" value="PTS_IIB_glc"/>
    <property type="match status" value="1"/>
</dbReference>
<feature type="active site" description="Phosphocysteine intermediate; for EIIB activity" evidence="11">
    <location>
        <position position="405"/>
    </location>
</feature>
<dbReference type="PROSITE" id="PS01035">
    <property type="entry name" value="PTS_EIIB_TYPE_1_CYS"/>
    <property type="match status" value="1"/>
</dbReference>
<feature type="domain" description="PTS EIIC type-1" evidence="14">
    <location>
        <begin position="2"/>
        <end position="369"/>
    </location>
</feature>
<evidence type="ECO:0000256" key="3">
    <source>
        <dbReference type="ARBA" id="ARBA00022475"/>
    </source>
</evidence>
<keyword evidence="10 12" id="KW-0472">Membrane</keyword>
<dbReference type="NCBIfam" id="TIGR01998">
    <property type="entry name" value="PTS-II-BC-nag"/>
    <property type="match status" value="1"/>
</dbReference>
<keyword evidence="3" id="KW-1003">Cell membrane</keyword>
<dbReference type="InterPro" id="IPR001996">
    <property type="entry name" value="PTS_IIB_1"/>
</dbReference>
<dbReference type="NCBIfam" id="TIGR00826">
    <property type="entry name" value="EIIB_glc"/>
    <property type="match status" value="1"/>
</dbReference>
<dbReference type="InterPro" id="IPR013013">
    <property type="entry name" value="PTS_EIIC_1"/>
</dbReference>
<dbReference type="AlphaFoldDB" id="A0A1I4NQI8"/>
<comment type="subcellular location">
    <subcellularLocation>
        <location evidence="1">Cell membrane</location>
        <topology evidence="1">Multi-pass membrane protein</topology>
    </subcellularLocation>
</comment>
<evidence type="ECO:0000256" key="10">
    <source>
        <dbReference type="ARBA" id="ARBA00023136"/>
    </source>
</evidence>
<dbReference type="GO" id="GO:0019866">
    <property type="term" value="C:organelle inner membrane"/>
    <property type="evidence" value="ECO:0007669"/>
    <property type="project" value="InterPro"/>
</dbReference>
<feature type="transmembrane region" description="Helical" evidence="12">
    <location>
        <begin position="45"/>
        <end position="65"/>
    </location>
</feature>
<dbReference type="PANTHER" id="PTHR30009:SF4">
    <property type="entry name" value="PTS SYSTEM N-ACETYLGLUCOSAMINE-SPECIFIC EIICBA COMPONENT"/>
    <property type="match status" value="1"/>
</dbReference>
<evidence type="ECO:0000259" key="13">
    <source>
        <dbReference type="PROSITE" id="PS51098"/>
    </source>
</evidence>
<keyword evidence="5" id="KW-0808">Transferase</keyword>
<feature type="transmembrane region" description="Helical" evidence="12">
    <location>
        <begin position="166"/>
        <end position="186"/>
    </location>
</feature>
<evidence type="ECO:0000256" key="7">
    <source>
        <dbReference type="ARBA" id="ARBA00022692"/>
    </source>
</evidence>
<dbReference type="InterPro" id="IPR003352">
    <property type="entry name" value="PTS_EIIC"/>
</dbReference>
<dbReference type="RefSeq" id="WP_090942209.1">
    <property type="nucleotide sequence ID" value="NZ_FOTS01000050.1"/>
</dbReference>
<keyword evidence="6" id="KW-0598">Phosphotransferase system</keyword>
<feature type="transmembrane region" description="Helical" evidence="12">
    <location>
        <begin position="15"/>
        <end position="33"/>
    </location>
</feature>
<evidence type="ECO:0000256" key="12">
    <source>
        <dbReference type="SAM" id="Phobius"/>
    </source>
</evidence>
<proteinExistence type="predicted"/>
<keyword evidence="8" id="KW-0418">Kinase</keyword>
<evidence type="ECO:0000256" key="1">
    <source>
        <dbReference type="ARBA" id="ARBA00004651"/>
    </source>
</evidence>
<evidence type="ECO:0000313" key="16">
    <source>
        <dbReference type="Proteomes" id="UP000199520"/>
    </source>
</evidence>
<dbReference type="SUPFAM" id="SSF55604">
    <property type="entry name" value="Glucose permease domain IIB"/>
    <property type="match status" value="1"/>
</dbReference>
<dbReference type="Pfam" id="PF00367">
    <property type="entry name" value="PTS_EIIB"/>
    <property type="match status" value="1"/>
</dbReference>
<dbReference type="PROSITE" id="PS51098">
    <property type="entry name" value="PTS_EIIB_TYPE_1"/>
    <property type="match status" value="1"/>
</dbReference>
<dbReference type="EMBL" id="FOTS01000050">
    <property type="protein sequence ID" value="SFM17610.1"/>
    <property type="molecule type" value="Genomic_DNA"/>
</dbReference>
<keyword evidence="16" id="KW-1185">Reference proteome</keyword>
<dbReference type="InterPro" id="IPR050429">
    <property type="entry name" value="PTS_Glucose_EIICBA"/>
</dbReference>
<evidence type="ECO:0000256" key="9">
    <source>
        <dbReference type="ARBA" id="ARBA00022989"/>
    </source>
</evidence>
<protein>
    <submittedName>
        <fullName evidence="15">PTS system, N-acetylglucosamine-specific IIC component</fullName>
    </submittedName>
</protein>
<dbReference type="Proteomes" id="UP000199520">
    <property type="component" value="Unassembled WGS sequence"/>
</dbReference>
<keyword evidence="9 12" id="KW-1133">Transmembrane helix</keyword>
<organism evidence="15 16">
    <name type="scientific">Pelosinus propionicus DSM 13327</name>
    <dbReference type="NCBI Taxonomy" id="1123291"/>
    <lineage>
        <taxon>Bacteria</taxon>
        <taxon>Bacillati</taxon>
        <taxon>Bacillota</taxon>
        <taxon>Negativicutes</taxon>
        <taxon>Selenomonadales</taxon>
        <taxon>Sporomusaceae</taxon>
        <taxon>Pelosinus</taxon>
    </lineage>
</organism>
<dbReference type="OrthoDB" id="9764327at2"/>
<evidence type="ECO:0000259" key="14">
    <source>
        <dbReference type="PROSITE" id="PS51103"/>
    </source>
</evidence>
<dbReference type="GO" id="GO:0015572">
    <property type="term" value="F:N-acetylglucosamine transmembrane transporter activity"/>
    <property type="evidence" value="ECO:0007669"/>
    <property type="project" value="InterPro"/>
</dbReference>
<dbReference type="GO" id="GO:0005886">
    <property type="term" value="C:plasma membrane"/>
    <property type="evidence" value="ECO:0007669"/>
    <property type="project" value="UniProtKB-SubCell"/>
</dbReference>
<dbReference type="GO" id="GO:0015764">
    <property type="term" value="P:N-acetylglucosamine transport"/>
    <property type="evidence" value="ECO:0007669"/>
    <property type="project" value="TreeGrafter"/>
</dbReference>
<dbReference type="GO" id="GO:0008982">
    <property type="term" value="F:protein-N(PI)-phosphohistidine-sugar phosphotransferase activity"/>
    <property type="evidence" value="ECO:0007669"/>
    <property type="project" value="InterPro"/>
</dbReference>
<feature type="transmembrane region" description="Helical" evidence="12">
    <location>
        <begin position="337"/>
        <end position="357"/>
    </location>
</feature>
<evidence type="ECO:0000256" key="6">
    <source>
        <dbReference type="ARBA" id="ARBA00022683"/>
    </source>
</evidence>
<evidence type="ECO:0000256" key="11">
    <source>
        <dbReference type="PROSITE-ProRule" id="PRU00421"/>
    </source>
</evidence>
<dbReference type="PROSITE" id="PS51103">
    <property type="entry name" value="PTS_EIIC_TYPE_1"/>
    <property type="match status" value="1"/>
</dbReference>
<evidence type="ECO:0000256" key="2">
    <source>
        <dbReference type="ARBA" id="ARBA00022448"/>
    </source>
</evidence>
<dbReference type="InterPro" id="IPR018113">
    <property type="entry name" value="PTrfase_EIIB_Cys"/>
</dbReference>
<feature type="transmembrane region" description="Helical" evidence="12">
    <location>
        <begin position="133"/>
        <end position="154"/>
    </location>
</feature>
<name>A0A1I4NQI8_9FIRM</name>
<feature type="transmembrane region" description="Helical" evidence="12">
    <location>
        <begin position="95"/>
        <end position="113"/>
    </location>
</feature>
<keyword evidence="7 12" id="KW-0812">Transmembrane</keyword>